<dbReference type="AlphaFoldDB" id="S9VIQ6"/>
<name>S9VIQ6_9TRYP</name>
<keyword evidence="2" id="KW-1185">Reference proteome</keyword>
<dbReference type="EMBL" id="LR877148">
    <property type="protein sequence ID" value="CAD2215299.1"/>
    <property type="molecule type" value="Genomic_DNA"/>
</dbReference>
<reference evidence="1 2" key="1">
    <citation type="submission" date="2020-08" db="EMBL/GenBank/DDBJ databases">
        <authorList>
            <person name="Newling K."/>
            <person name="Davey J."/>
            <person name="Forrester S."/>
        </authorList>
    </citation>
    <scope>NUCLEOTIDE SEQUENCE [LARGE SCALE GENOMIC DNA]</scope>
    <source>
        <strain evidence="2">Crithidia deanei Carvalho (ATCC PRA-265)</strain>
    </source>
</reference>
<protein>
    <submittedName>
        <fullName evidence="1">Uncharacterized protein</fullName>
    </submittedName>
</protein>
<accession>S9VIQ6</accession>
<evidence type="ECO:0000313" key="1">
    <source>
        <dbReference type="EMBL" id="CAD2215299.1"/>
    </source>
</evidence>
<organism evidence="1 2">
    <name type="scientific">Angomonas deanei</name>
    <dbReference type="NCBI Taxonomy" id="59799"/>
    <lineage>
        <taxon>Eukaryota</taxon>
        <taxon>Discoba</taxon>
        <taxon>Euglenozoa</taxon>
        <taxon>Kinetoplastea</taxon>
        <taxon>Metakinetoplastina</taxon>
        <taxon>Trypanosomatida</taxon>
        <taxon>Trypanosomatidae</taxon>
        <taxon>Strigomonadinae</taxon>
        <taxon>Angomonas</taxon>
    </lineage>
</organism>
<evidence type="ECO:0000313" key="2">
    <source>
        <dbReference type="Proteomes" id="UP000515908"/>
    </source>
</evidence>
<dbReference type="Pfam" id="PF21203">
    <property type="entry name" value="ECM10"/>
    <property type="match status" value="1"/>
</dbReference>
<dbReference type="VEuPathDB" id="TriTrypDB:ADEAN_000275400"/>
<dbReference type="Proteomes" id="UP000515908">
    <property type="component" value="Chromosome 04"/>
</dbReference>
<dbReference type="OrthoDB" id="277814at2759"/>
<proteinExistence type="predicted"/>
<gene>
    <name evidence="1" type="ORF">ADEAN_000275400</name>
</gene>
<sequence length="163" mass="17988">MISASTSPCALIRGFEAVDGTTVALHENIKILPGEGTSIVGLQVIADTNFFHSKMRNGDECDLTVVQKLFPTVRISAHVSLLQPTALMSTVRYKDLEDLEAAKAADGPKKAEGPKKSIRKVKNADGEWVEEEIIVEEKSFIQKYWMYLVVPFVLQIVQGLAKK</sequence>